<reference evidence="1" key="1">
    <citation type="submission" date="2021-02" db="EMBL/GenBank/DDBJ databases">
        <title>Comparative genomics reveals that relaxation of natural selection precedes convergent phenotypic evolution of cavefish.</title>
        <authorList>
            <person name="Peng Z."/>
        </authorList>
    </citation>
    <scope>NUCLEOTIDE SEQUENCE</scope>
    <source>
        <tissue evidence="1">Muscle</tissue>
    </source>
</reference>
<gene>
    <name evidence="1" type="ORF">IRJ41_005760</name>
</gene>
<sequence>MSAHAAPPSKTLCGYVNTRYPKQMPTQLFPIAIGAKSSRTCSLYLDFLCYFTLLFPQPAVSVASDLFSVRSPCCLWVPSPVAVQRGWAAGVGLTGGDAGRKRPFELNAAKSDGFVLSMSPWPPALVGYRFLIPGLREQKWDTQKTIESCASQSAAGGDTNANPGDKL</sequence>
<organism evidence="1 2">
    <name type="scientific">Triplophysa rosa</name>
    <name type="common">Cave loach</name>
    <dbReference type="NCBI Taxonomy" id="992332"/>
    <lineage>
        <taxon>Eukaryota</taxon>
        <taxon>Metazoa</taxon>
        <taxon>Chordata</taxon>
        <taxon>Craniata</taxon>
        <taxon>Vertebrata</taxon>
        <taxon>Euteleostomi</taxon>
        <taxon>Actinopterygii</taxon>
        <taxon>Neopterygii</taxon>
        <taxon>Teleostei</taxon>
        <taxon>Ostariophysi</taxon>
        <taxon>Cypriniformes</taxon>
        <taxon>Nemacheilidae</taxon>
        <taxon>Triplophysa</taxon>
    </lineage>
</organism>
<dbReference type="Proteomes" id="UP001059041">
    <property type="component" value="Linkage Group LG2"/>
</dbReference>
<protein>
    <submittedName>
        <fullName evidence="1">Uncharacterized protein</fullName>
    </submittedName>
</protein>
<evidence type="ECO:0000313" key="1">
    <source>
        <dbReference type="EMBL" id="KAI7812619.1"/>
    </source>
</evidence>
<accession>A0A9W7X2L8</accession>
<proteinExistence type="predicted"/>
<dbReference type="AlphaFoldDB" id="A0A9W7X2L8"/>
<evidence type="ECO:0000313" key="2">
    <source>
        <dbReference type="Proteomes" id="UP001059041"/>
    </source>
</evidence>
<keyword evidence="2" id="KW-1185">Reference proteome</keyword>
<comment type="caution">
    <text evidence="1">The sequence shown here is derived from an EMBL/GenBank/DDBJ whole genome shotgun (WGS) entry which is preliminary data.</text>
</comment>
<dbReference type="EMBL" id="JAFHDT010000002">
    <property type="protein sequence ID" value="KAI7812619.1"/>
    <property type="molecule type" value="Genomic_DNA"/>
</dbReference>
<name>A0A9W7X2L8_TRIRA</name>